<dbReference type="AlphaFoldDB" id="A0A2G3DSE3"/>
<comment type="caution">
    <text evidence="2">The sequence shown here is derived from an EMBL/GenBank/DDBJ whole genome shotgun (WGS) entry which is preliminary data.</text>
</comment>
<dbReference type="Gene3D" id="2.160.20.80">
    <property type="entry name" value="E3 ubiquitin-protein ligase SopA"/>
    <property type="match status" value="1"/>
</dbReference>
<name>A0A2G3DSE3_9FIRM</name>
<dbReference type="RefSeq" id="WP_099392686.1">
    <property type="nucleotide sequence ID" value="NZ_PDYF01000052.1"/>
</dbReference>
<sequence length="192" mass="21717">MEELFIKHKEWLESQGQNGTQLILDNADMTNAKLNGKLLHEAKILECDFSNKCMAETDFENSLMCSSIFNYCTIDGCNFRKSDLQYSEFKNAKILNTSFAKADLYEADFENATLSNSKMINACLYLANFSNVKFKNIDFSGTVFEETILVGAEFKNIIDIDGAIIKSINIGTFDNPIILLGDEAKKWIQNQI</sequence>
<reference evidence="2 3" key="2">
    <citation type="submission" date="2017-10" db="EMBL/GenBank/DDBJ databases">
        <authorList>
            <person name="Banno H."/>
            <person name="Chua N.-H."/>
        </authorList>
    </citation>
    <scope>NUCLEOTIDE SEQUENCE [LARGE SCALE GENOMIC DNA]</scope>
    <source>
        <strain evidence="2 3">JK626</strain>
    </source>
</reference>
<protein>
    <recommendedName>
        <fullName evidence="4">Pentapeptide repeat-containing protein</fullName>
    </recommendedName>
</protein>
<accession>A0A2G3DSE3</accession>
<dbReference type="InterPro" id="IPR001646">
    <property type="entry name" value="5peptide_repeat"/>
</dbReference>
<gene>
    <name evidence="2" type="ORF">CSX01_12910</name>
</gene>
<keyword evidence="1" id="KW-0677">Repeat</keyword>
<evidence type="ECO:0000256" key="1">
    <source>
        <dbReference type="ARBA" id="ARBA00022737"/>
    </source>
</evidence>
<dbReference type="PANTHER" id="PTHR47485">
    <property type="entry name" value="THYLAKOID LUMENAL 17.4 KDA PROTEIN, CHLOROPLASTIC"/>
    <property type="match status" value="1"/>
</dbReference>
<organism evidence="2 3">
    <name type="scientific">Pseudobutyrivibrio ruminis</name>
    <dbReference type="NCBI Taxonomy" id="46206"/>
    <lineage>
        <taxon>Bacteria</taxon>
        <taxon>Bacillati</taxon>
        <taxon>Bacillota</taxon>
        <taxon>Clostridia</taxon>
        <taxon>Lachnospirales</taxon>
        <taxon>Lachnospiraceae</taxon>
        <taxon>Pseudobutyrivibrio</taxon>
    </lineage>
</organism>
<evidence type="ECO:0000313" key="2">
    <source>
        <dbReference type="EMBL" id="PHU33894.1"/>
    </source>
</evidence>
<reference evidence="2 3" key="1">
    <citation type="submission" date="2017-10" db="EMBL/GenBank/DDBJ databases">
        <title>Resolving the taxonomy of Roseburia spp., Eubacterium rectale and Agathobacter spp. through phylogenomic analysis.</title>
        <authorList>
            <person name="Sheridan P.O."/>
            <person name="Walker A.W."/>
            <person name="Duncan S.H."/>
            <person name="Scott K.P."/>
            <person name="Toole P.W.O."/>
            <person name="Luis P."/>
            <person name="Flint H.J."/>
        </authorList>
    </citation>
    <scope>NUCLEOTIDE SEQUENCE [LARGE SCALE GENOMIC DNA]</scope>
    <source>
        <strain evidence="2 3">JK626</strain>
    </source>
</reference>
<proteinExistence type="predicted"/>
<dbReference type="EMBL" id="PDYF01000052">
    <property type="protein sequence ID" value="PHU33894.1"/>
    <property type="molecule type" value="Genomic_DNA"/>
</dbReference>
<evidence type="ECO:0008006" key="4">
    <source>
        <dbReference type="Google" id="ProtNLM"/>
    </source>
</evidence>
<dbReference type="Proteomes" id="UP000225889">
    <property type="component" value="Unassembled WGS sequence"/>
</dbReference>
<dbReference type="Pfam" id="PF00805">
    <property type="entry name" value="Pentapeptide"/>
    <property type="match status" value="2"/>
</dbReference>
<dbReference type="PANTHER" id="PTHR47485:SF1">
    <property type="entry name" value="THYLAKOID LUMENAL 17.4 KDA PROTEIN, CHLOROPLASTIC"/>
    <property type="match status" value="1"/>
</dbReference>
<dbReference type="SUPFAM" id="SSF141571">
    <property type="entry name" value="Pentapeptide repeat-like"/>
    <property type="match status" value="1"/>
</dbReference>
<evidence type="ECO:0000313" key="3">
    <source>
        <dbReference type="Proteomes" id="UP000225889"/>
    </source>
</evidence>